<name>A0A7S0NQS6_9EUKA</name>
<dbReference type="AlphaFoldDB" id="A0A7S0NQS6"/>
<reference evidence="1" key="1">
    <citation type="submission" date="2021-01" db="EMBL/GenBank/DDBJ databases">
        <authorList>
            <person name="Corre E."/>
            <person name="Pelletier E."/>
            <person name="Niang G."/>
            <person name="Scheremetjew M."/>
            <person name="Finn R."/>
            <person name="Kale V."/>
            <person name="Holt S."/>
            <person name="Cochrane G."/>
            <person name="Meng A."/>
            <person name="Brown T."/>
            <person name="Cohen L."/>
        </authorList>
    </citation>
    <scope>NUCLEOTIDE SEQUENCE</scope>
    <source>
        <strain evidence="1">RCC1130</strain>
    </source>
</reference>
<evidence type="ECO:0000313" key="1">
    <source>
        <dbReference type="EMBL" id="CAD8527274.1"/>
    </source>
</evidence>
<sequence length="100" mass="11409">MAPPLGLYCSIRPHARLIWTRLVSAFHLHDESSNRRSEQQTRGRAGEVRHMVDADNSTAGRHACLFENLPKRKFSQYGRLHHLAPIEATPRQPCDHADSE</sequence>
<organism evidence="1">
    <name type="scientific">Calcidiscus leptoporus</name>
    <dbReference type="NCBI Taxonomy" id="127549"/>
    <lineage>
        <taxon>Eukaryota</taxon>
        <taxon>Haptista</taxon>
        <taxon>Haptophyta</taxon>
        <taxon>Prymnesiophyceae</taxon>
        <taxon>Coccolithales</taxon>
        <taxon>Calcidiscaceae</taxon>
        <taxon>Calcidiscus</taxon>
    </lineage>
</organism>
<proteinExistence type="predicted"/>
<dbReference type="EMBL" id="HBER01004995">
    <property type="protein sequence ID" value="CAD8527274.1"/>
    <property type="molecule type" value="Transcribed_RNA"/>
</dbReference>
<gene>
    <name evidence="1" type="ORF">CLEP1334_LOCUS2495</name>
</gene>
<protein>
    <submittedName>
        <fullName evidence="1">Uncharacterized protein</fullName>
    </submittedName>
</protein>
<accession>A0A7S0NQS6</accession>